<keyword evidence="3" id="KW-1185">Reference proteome</keyword>
<organism evidence="2 3">
    <name type="scientific">Streptomyces albiflavescens</name>
    <dbReference type="NCBI Taxonomy" id="1623582"/>
    <lineage>
        <taxon>Bacteria</taxon>
        <taxon>Bacillati</taxon>
        <taxon>Actinomycetota</taxon>
        <taxon>Actinomycetes</taxon>
        <taxon>Kitasatosporales</taxon>
        <taxon>Streptomycetaceae</taxon>
        <taxon>Streptomyces</taxon>
    </lineage>
</organism>
<dbReference type="Proteomes" id="UP000600365">
    <property type="component" value="Unassembled WGS sequence"/>
</dbReference>
<reference evidence="2 3" key="1">
    <citation type="journal article" date="2014" name="Int. J. Syst. Evol. Microbiol.">
        <title>Complete genome sequence of Corynebacterium casei LMG S-19264T (=DSM 44701T), isolated from a smear-ripened cheese.</title>
        <authorList>
            <consortium name="US DOE Joint Genome Institute (JGI-PGF)"/>
            <person name="Walter F."/>
            <person name="Albersmeier A."/>
            <person name="Kalinowski J."/>
            <person name="Ruckert C."/>
        </authorList>
    </citation>
    <scope>NUCLEOTIDE SEQUENCE [LARGE SCALE GENOMIC DNA]</scope>
    <source>
        <strain evidence="2 3">CGMCC 4.7111</strain>
    </source>
</reference>
<protein>
    <recommendedName>
        <fullName evidence="4">Secreted protein</fullName>
    </recommendedName>
</protein>
<name>A0A918D116_9ACTN</name>
<comment type="caution">
    <text evidence="2">The sequence shown here is derived from an EMBL/GenBank/DDBJ whole genome shotgun (WGS) entry which is preliminary data.</text>
</comment>
<keyword evidence="1" id="KW-0732">Signal</keyword>
<proteinExistence type="predicted"/>
<evidence type="ECO:0000313" key="3">
    <source>
        <dbReference type="Proteomes" id="UP000600365"/>
    </source>
</evidence>
<feature type="signal peptide" evidence="1">
    <location>
        <begin position="1"/>
        <end position="21"/>
    </location>
</feature>
<sequence>MRRAFTALSVVAAAAITPVVAATSAQANQSTCVNYIGNHGYAVGPKVKAACSHPAFQGPLGDGKIPNPDCYSGLVNAGVRGTDVYRACVRA</sequence>
<feature type="chain" id="PRO_5038483061" description="Secreted protein" evidence="1">
    <location>
        <begin position="22"/>
        <end position="91"/>
    </location>
</feature>
<evidence type="ECO:0008006" key="4">
    <source>
        <dbReference type="Google" id="ProtNLM"/>
    </source>
</evidence>
<dbReference type="AlphaFoldDB" id="A0A918D116"/>
<evidence type="ECO:0000256" key="1">
    <source>
        <dbReference type="SAM" id="SignalP"/>
    </source>
</evidence>
<gene>
    <name evidence="2" type="ORF">GCM10011579_015090</name>
</gene>
<dbReference type="EMBL" id="BMMM01000002">
    <property type="protein sequence ID" value="GGN55218.1"/>
    <property type="molecule type" value="Genomic_DNA"/>
</dbReference>
<accession>A0A918D116</accession>
<evidence type="ECO:0000313" key="2">
    <source>
        <dbReference type="EMBL" id="GGN55218.1"/>
    </source>
</evidence>